<reference evidence="6 7" key="1">
    <citation type="submission" date="2017-09" db="EMBL/GenBank/DDBJ databases">
        <title>Bacterial strain isolated from the female urinary microbiota.</title>
        <authorList>
            <person name="Thomas-White K."/>
            <person name="Kumar N."/>
            <person name="Forster S."/>
            <person name="Putonti C."/>
            <person name="Lawley T."/>
            <person name="Wolfe A.J."/>
        </authorList>
    </citation>
    <scope>NUCLEOTIDE SEQUENCE [LARGE SCALE GENOMIC DNA]</scope>
    <source>
        <strain evidence="6 7">UMB0908</strain>
    </source>
</reference>
<protein>
    <submittedName>
        <fullName evidence="6">Dipeptidase</fullName>
    </submittedName>
</protein>
<organism evidence="6 7">
    <name type="scientific">Corynebacterium xerosis</name>
    <dbReference type="NCBI Taxonomy" id="1725"/>
    <lineage>
        <taxon>Bacteria</taxon>
        <taxon>Bacillati</taxon>
        <taxon>Actinomycetota</taxon>
        <taxon>Actinomycetes</taxon>
        <taxon>Mycobacteriales</taxon>
        <taxon>Corynebacteriaceae</taxon>
        <taxon>Corynebacterium</taxon>
    </lineage>
</organism>
<dbReference type="Proteomes" id="UP000235363">
    <property type="component" value="Unassembled WGS sequence"/>
</dbReference>
<dbReference type="PANTHER" id="PTHR43270:SF12">
    <property type="entry name" value="SUCCINYL-DIAMINOPIMELATE DESUCCINYLASE"/>
    <property type="match status" value="1"/>
</dbReference>
<dbReference type="RefSeq" id="WP_102213307.1">
    <property type="nucleotide sequence ID" value="NZ_PNHF01000017.1"/>
</dbReference>
<keyword evidence="1" id="KW-0645">Protease</keyword>
<feature type="domain" description="Peptidase M20 dimerisation" evidence="5">
    <location>
        <begin position="246"/>
        <end position="391"/>
    </location>
</feature>
<feature type="compositionally biased region" description="Low complexity" evidence="4">
    <location>
        <begin position="1"/>
        <end position="17"/>
    </location>
</feature>
<evidence type="ECO:0000256" key="4">
    <source>
        <dbReference type="SAM" id="MobiDB-lite"/>
    </source>
</evidence>
<dbReference type="InterPro" id="IPR036264">
    <property type="entry name" value="Bact_exopeptidase_dim_dom"/>
</dbReference>
<dbReference type="Gene3D" id="3.40.630.10">
    <property type="entry name" value="Zn peptidases"/>
    <property type="match status" value="1"/>
</dbReference>
<evidence type="ECO:0000313" key="6">
    <source>
        <dbReference type="EMBL" id="PMC62026.1"/>
    </source>
</evidence>
<evidence type="ECO:0000313" key="7">
    <source>
        <dbReference type="Proteomes" id="UP000235363"/>
    </source>
</evidence>
<dbReference type="GO" id="GO:0006508">
    <property type="term" value="P:proteolysis"/>
    <property type="evidence" value="ECO:0007669"/>
    <property type="project" value="UniProtKB-KW"/>
</dbReference>
<dbReference type="Pfam" id="PF07687">
    <property type="entry name" value="M20_dimer"/>
    <property type="match status" value="1"/>
</dbReference>
<dbReference type="PANTHER" id="PTHR43270">
    <property type="entry name" value="BETA-ALA-HIS DIPEPTIDASE"/>
    <property type="match status" value="1"/>
</dbReference>
<dbReference type="NCBIfam" id="NF005914">
    <property type="entry name" value="PRK07907.1"/>
    <property type="match status" value="1"/>
</dbReference>
<dbReference type="SUPFAM" id="SSF55031">
    <property type="entry name" value="Bacterial exopeptidase dimerisation domain"/>
    <property type="match status" value="1"/>
</dbReference>
<gene>
    <name evidence="6" type="ORF">CJ204_08020</name>
</gene>
<comment type="caution">
    <text evidence="6">The sequence shown here is derived from an EMBL/GenBank/DDBJ whole genome shotgun (WGS) entry which is preliminary data.</text>
</comment>
<evidence type="ECO:0000259" key="5">
    <source>
        <dbReference type="Pfam" id="PF07687"/>
    </source>
</evidence>
<dbReference type="Pfam" id="PF01546">
    <property type="entry name" value="Peptidase_M20"/>
    <property type="match status" value="1"/>
</dbReference>
<dbReference type="InterPro" id="IPR051458">
    <property type="entry name" value="Cyt/Met_Dipeptidase"/>
</dbReference>
<dbReference type="Gene3D" id="3.30.70.360">
    <property type="match status" value="1"/>
</dbReference>
<keyword evidence="2" id="KW-0479">Metal-binding</keyword>
<name>A0A2N6SY87_9CORY</name>
<evidence type="ECO:0000256" key="2">
    <source>
        <dbReference type="ARBA" id="ARBA00022723"/>
    </source>
</evidence>
<sequence>MSDTPQQTEQTQQTQHTDQPRHTAHTAHTDAGISPNLVTAIREKVAADGGTIKKELADLVAFPSVHGEEDTKDACRNAAARVAELFAEAGVDLDSHVTVDGSIALTGHIPAPEGRPTVLLYSHYDVQPAGDVSAWTADPWTLDERDGRWYGRGTADCKGNVVMHLAALRALRALKELGDDPASGIELPGIRIVVEGSEERGSAGLEDLTRTRPELFAADVILIADVGNVAVGRPTLVTTLRGTADVDVRVDTLAGPVHSGMFGGAAPDALAALMRLLDSLRDENGATRIDGLDCDQTWEGLGYDAETFRSDAGVLDGVDLVSDGAGASVADLTWARPALIVTGIDCPPATNAVNAIPSTATAHLNLRVPPGMDPKEAQDKLVAHLESHVPWNARVEITRDVLASSFSADVEGDVVKHVEACLAASYGRETERMGEGASIPLCATLLEAVPGADIVLYGVEEPQCRIHSSDESVDPREIRDIAVAEALILATIGR</sequence>
<proteinExistence type="predicted"/>
<evidence type="ECO:0000256" key="3">
    <source>
        <dbReference type="ARBA" id="ARBA00022801"/>
    </source>
</evidence>
<evidence type="ECO:0000256" key="1">
    <source>
        <dbReference type="ARBA" id="ARBA00022670"/>
    </source>
</evidence>
<dbReference type="InterPro" id="IPR002933">
    <property type="entry name" value="Peptidase_M20"/>
</dbReference>
<dbReference type="GO" id="GO:0008233">
    <property type="term" value="F:peptidase activity"/>
    <property type="evidence" value="ECO:0007669"/>
    <property type="project" value="UniProtKB-KW"/>
</dbReference>
<dbReference type="STRING" id="1725.WU86_06735"/>
<keyword evidence="3" id="KW-0378">Hydrolase</keyword>
<dbReference type="EMBL" id="PNHF01000017">
    <property type="protein sequence ID" value="PMC62026.1"/>
    <property type="molecule type" value="Genomic_DNA"/>
</dbReference>
<dbReference type="SUPFAM" id="SSF53187">
    <property type="entry name" value="Zn-dependent exopeptidases"/>
    <property type="match status" value="1"/>
</dbReference>
<feature type="region of interest" description="Disordered" evidence="4">
    <location>
        <begin position="1"/>
        <end position="35"/>
    </location>
</feature>
<dbReference type="AlphaFoldDB" id="A0A2N6SY87"/>
<accession>A0A2N6SY87</accession>
<dbReference type="GO" id="GO:0046872">
    <property type="term" value="F:metal ion binding"/>
    <property type="evidence" value="ECO:0007669"/>
    <property type="project" value="UniProtKB-KW"/>
</dbReference>
<dbReference type="InterPro" id="IPR011650">
    <property type="entry name" value="Peptidase_M20_dimer"/>
</dbReference>